<protein>
    <submittedName>
        <fullName evidence="1">Rpn family recombination-promoting nuclease/putative transposase</fullName>
    </submittedName>
</protein>
<dbReference type="InterPro" id="IPR010106">
    <property type="entry name" value="RpnA"/>
</dbReference>
<dbReference type="Proteomes" id="UP000288388">
    <property type="component" value="Unassembled WGS sequence"/>
</dbReference>
<comment type="caution">
    <text evidence="1">The sequence shown here is derived from an EMBL/GenBank/DDBJ whole genome shotgun (WGS) entry which is preliminary data.</text>
</comment>
<sequence>MQKYLPTNDLLFKKCFTSEDSLHILKAFVKDLLGIEFKQLKPKETYHIDSYKKSFDELDITRTEVDILAIGEDGSHTTIECQIQPHMYFRERTIFYLAEAFCSPFGNLETANFIKGNNFSALRPAYGINIIDFHLFDKKQPALQRFRLLNEESSVPFLGTTGKELLIACFLSLKNETIEQQSAAYHWQYFFKSGTVHAAAPDYIKEAKQKIDYYKLGREEKEMIMKIDKSKAINDAVISSVRLESERMGREREKYLIARNLIEMKMPLEQVVEATGLDLDTVKQLQTQHGD</sequence>
<gene>
    <name evidence="1" type="ORF">EK398_14180</name>
</gene>
<evidence type="ECO:0000313" key="1">
    <source>
        <dbReference type="EMBL" id="RVU95894.1"/>
    </source>
</evidence>
<dbReference type="RefSeq" id="WP_127979380.1">
    <property type="nucleotide sequence ID" value="NZ_JAQLBW010000024.1"/>
</dbReference>
<dbReference type="EMBL" id="RYZS01000001">
    <property type="protein sequence ID" value="RVU95894.1"/>
    <property type="molecule type" value="Genomic_DNA"/>
</dbReference>
<evidence type="ECO:0000313" key="2">
    <source>
        <dbReference type="Proteomes" id="UP000288388"/>
    </source>
</evidence>
<name>A0A437UQI6_ENTAV</name>
<dbReference type="NCBIfam" id="TIGR01784">
    <property type="entry name" value="T_den_put_tspse"/>
    <property type="match status" value="1"/>
</dbReference>
<reference evidence="1 2" key="1">
    <citation type="submission" date="2018-12" db="EMBL/GenBank/DDBJ databases">
        <title>A novel vanA-carrying plasmid in a clinical isolate of Enterococcus avium.</title>
        <authorList>
            <person name="Bernasconi O.J."/>
            <person name="Luzzaro F."/>
            <person name="Endimiani A."/>
        </authorList>
    </citation>
    <scope>NUCLEOTIDE SEQUENCE [LARGE SCALE GENOMIC DNA]</scope>
    <source>
        <strain evidence="1 2">LC0559/18</strain>
    </source>
</reference>
<dbReference type="AlphaFoldDB" id="A0A437UQI6"/>
<organism evidence="1 2">
    <name type="scientific">Enterococcus avium</name>
    <name type="common">Streptococcus avium</name>
    <dbReference type="NCBI Taxonomy" id="33945"/>
    <lineage>
        <taxon>Bacteria</taxon>
        <taxon>Bacillati</taxon>
        <taxon>Bacillota</taxon>
        <taxon>Bacilli</taxon>
        <taxon>Lactobacillales</taxon>
        <taxon>Enterococcaceae</taxon>
        <taxon>Enterococcus</taxon>
    </lineage>
</organism>
<dbReference type="Pfam" id="PF12784">
    <property type="entry name" value="PDDEXK_2"/>
    <property type="match status" value="1"/>
</dbReference>
<proteinExistence type="predicted"/>
<accession>A0A437UQI6</accession>